<evidence type="ECO:0000256" key="1">
    <source>
        <dbReference type="SAM" id="MobiDB-lite"/>
    </source>
</evidence>
<reference evidence="3 4" key="1">
    <citation type="submission" date="2022-06" db="EMBL/GenBank/DDBJ databases">
        <title>Haloarcula sp. a new haloarchaeum isolate from saline soil.</title>
        <authorList>
            <person name="Strakova D."/>
            <person name="Galisteo C."/>
            <person name="Sanchez-Porro C."/>
            <person name="Ventosa A."/>
        </authorList>
    </citation>
    <scope>NUCLEOTIDE SEQUENCE [LARGE SCALE GENOMIC DNA]</scope>
    <source>
        <strain evidence="3 4">S1AR25-5A</strain>
    </source>
</reference>
<dbReference type="InterPro" id="IPR014044">
    <property type="entry name" value="CAP_dom"/>
</dbReference>
<evidence type="ECO:0000313" key="3">
    <source>
        <dbReference type="EMBL" id="MDS0220770.1"/>
    </source>
</evidence>
<keyword evidence="4" id="KW-1185">Reference proteome</keyword>
<dbReference type="Gene3D" id="3.40.33.10">
    <property type="entry name" value="CAP"/>
    <property type="match status" value="1"/>
</dbReference>
<dbReference type="Pfam" id="PF00188">
    <property type="entry name" value="CAP"/>
    <property type="match status" value="1"/>
</dbReference>
<comment type="caution">
    <text evidence="3">The sequence shown here is derived from an EMBL/GenBank/DDBJ whole genome shotgun (WGS) entry which is preliminary data.</text>
</comment>
<feature type="compositionally biased region" description="Polar residues" evidence="1">
    <location>
        <begin position="76"/>
        <end position="96"/>
    </location>
</feature>
<accession>A0AAE4EV95</accession>
<feature type="domain" description="SCP" evidence="2">
    <location>
        <begin position="144"/>
        <end position="258"/>
    </location>
</feature>
<sequence length="261" mass="26874">MNRSGISLGLVVLAAISVSLLAGMAVAGTVGTSPSEPAPAVTTDRPPAATPSMDSASPATPSAESASPAMPRSKGTETGATQPQSANPVSTPERGQTTPEDTEPPLDTDRLEGALVAAINDRRGDPLANDAVDETLSTETTTGQTLSAMAGNHSERMAAQRLASPIANGSDTRDRYAAAGLSDRCRLRHVENTYIRPVTDLELVTSINPNGANATRTADAVADHWFDLSGPRDTLYMPNANHIGVGAATADGVVYITVNLC</sequence>
<dbReference type="AlphaFoldDB" id="A0AAE4EV95"/>
<dbReference type="InterPro" id="IPR035940">
    <property type="entry name" value="CAP_sf"/>
</dbReference>
<proteinExistence type="predicted"/>
<dbReference type="EMBL" id="JAMQOM010000002">
    <property type="protein sequence ID" value="MDS0220770.1"/>
    <property type="molecule type" value="Genomic_DNA"/>
</dbReference>
<evidence type="ECO:0000259" key="2">
    <source>
        <dbReference type="Pfam" id="PF00188"/>
    </source>
</evidence>
<name>A0AAE4EV95_9EURY</name>
<feature type="region of interest" description="Disordered" evidence="1">
    <location>
        <begin position="30"/>
        <end position="109"/>
    </location>
</feature>
<organism evidence="3 4">
    <name type="scientific">Haloarcula terrestris</name>
    <dbReference type="NCBI Taxonomy" id="2950533"/>
    <lineage>
        <taxon>Archaea</taxon>
        <taxon>Methanobacteriati</taxon>
        <taxon>Methanobacteriota</taxon>
        <taxon>Stenosarchaea group</taxon>
        <taxon>Halobacteria</taxon>
        <taxon>Halobacteriales</taxon>
        <taxon>Haloarculaceae</taxon>
        <taxon>Haloarcula</taxon>
    </lineage>
</organism>
<dbReference type="RefSeq" id="WP_310895442.1">
    <property type="nucleotide sequence ID" value="NZ_JAMQOM010000002.1"/>
</dbReference>
<feature type="compositionally biased region" description="Low complexity" evidence="1">
    <location>
        <begin position="55"/>
        <end position="73"/>
    </location>
</feature>
<gene>
    <name evidence="3" type="ORF">NDI54_05310</name>
</gene>
<evidence type="ECO:0000313" key="4">
    <source>
        <dbReference type="Proteomes" id="UP001253439"/>
    </source>
</evidence>
<dbReference type="Proteomes" id="UP001253439">
    <property type="component" value="Unassembled WGS sequence"/>
</dbReference>
<protein>
    <submittedName>
        <fullName evidence="3">CAP domain-containing protein</fullName>
    </submittedName>
</protein>